<dbReference type="InterPro" id="IPR001851">
    <property type="entry name" value="ABC_transp_permease"/>
</dbReference>
<feature type="transmembrane region" description="Helical" evidence="6">
    <location>
        <begin position="166"/>
        <end position="184"/>
    </location>
</feature>
<dbReference type="CDD" id="cd06581">
    <property type="entry name" value="TM_PBP1_LivM_like"/>
    <property type="match status" value="1"/>
</dbReference>
<feature type="transmembrane region" description="Helical" evidence="6">
    <location>
        <begin position="33"/>
        <end position="50"/>
    </location>
</feature>
<feature type="transmembrane region" description="Helical" evidence="6">
    <location>
        <begin position="298"/>
        <end position="316"/>
    </location>
</feature>
<feature type="transmembrane region" description="Helical" evidence="6">
    <location>
        <begin position="56"/>
        <end position="77"/>
    </location>
</feature>
<keyword evidence="2" id="KW-1003">Cell membrane</keyword>
<dbReference type="Proteomes" id="UP000239340">
    <property type="component" value="Plasmid pSfreNXT3b"/>
</dbReference>
<gene>
    <name evidence="7" type="ORF">NXT3_PB00136</name>
</gene>
<evidence type="ECO:0000256" key="5">
    <source>
        <dbReference type="ARBA" id="ARBA00023136"/>
    </source>
</evidence>
<evidence type="ECO:0000256" key="1">
    <source>
        <dbReference type="ARBA" id="ARBA00004651"/>
    </source>
</evidence>
<keyword evidence="7" id="KW-0614">Plasmid</keyword>
<dbReference type="GO" id="GO:0005886">
    <property type="term" value="C:plasma membrane"/>
    <property type="evidence" value="ECO:0007669"/>
    <property type="project" value="UniProtKB-SubCell"/>
</dbReference>
<dbReference type="Pfam" id="PF02653">
    <property type="entry name" value="BPD_transp_2"/>
    <property type="match status" value="1"/>
</dbReference>
<dbReference type="InterPro" id="IPR043428">
    <property type="entry name" value="LivM-like"/>
</dbReference>
<evidence type="ECO:0000256" key="2">
    <source>
        <dbReference type="ARBA" id="ARBA00022475"/>
    </source>
</evidence>
<sequence>MQRQLYTAGLLALIIVAIATATTILGMTLYERIVTNMMIMMVLVVSLQSFMGNSGILSFAHVGFMAIGAYVSAIFTIPGQMKGMALPDLYPFMKDMHLPIYAAILVGGIVAAIVAAVVSFPLMRLSDSAAVITSFGLLVVIYTVTNNWSAVTNGPRTLFGLPKATDLGMTSLAAIGAVIVAVWFKESRTGKLLRASRDDERAAAAIGANIPVLRWRAFVLAALLAGIGGGLWGHFITSFAPKAFYLKETFLIISMLVIGGTNTVTGAVVGTLLVTFVYEGLRAFEGQLNAINIAGGQVVGLTEIVLSLGMIAILVLRPGGLVEYREIGSLFHRGKTRSVARPHYRRTGRDM</sequence>
<feature type="transmembrane region" description="Helical" evidence="6">
    <location>
        <begin position="98"/>
        <end position="122"/>
    </location>
</feature>
<protein>
    <submittedName>
        <fullName evidence="7">High-affinity branched-chain amino acid ABC transporter permease protein</fullName>
    </submittedName>
</protein>
<dbReference type="EMBL" id="CP024309">
    <property type="protein sequence ID" value="AUX78797.1"/>
    <property type="molecule type" value="Genomic_DNA"/>
</dbReference>
<evidence type="ECO:0000313" key="8">
    <source>
        <dbReference type="Proteomes" id="UP000239340"/>
    </source>
</evidence>
<geneLocation type="plasmid" evidence="8">
    <name>psfrenxt3b</name>
</geneLocation>
<reference evidence="7 8" key="1">
    <citation type="submission" date="2017-10" db="EMBL/GenBank/DDBJ databases">
        <title>Analysis of the genome sequences of Rhizobium populations associated to common bean (phaseolus vulgaris).</title>
        <authorList>
            <person name="Bustos P."/>
            <person name="Santamaria R.I."/>
            <person name="Miranda-Sanchez F."/>
            <person name="Perez-Carrascal O."/>
            <person name="Juarez S."/>
            <person name="Lozano L."/>
            <person name="Martinez-Flores I."/>
            <person name="Vinuesa P."/>
            <person name="Martinez-Romero E."/>
            <person name="Cevallos M.A."/>
            <person name="Romero D."/>
            <person name="Davila G."/>
            <person name="Gonzalez V."/>
        </authorList>
    </citation>
    <scope>NUCLEOTIDE SEQUENCE [LARGE SCALE GENOMIC DNA]</scope>
    <source>
        <strain evidence="7 8">NXT3</strain>
        <plasmid evidence="8">Plasmid psfrenxt3b</plasmid>
    </source>
</reference>
<dbReference type="PANTHER" id="PTHR30482:SF10">
    <property type="entry name" value="HIGH-AFFINITY BRANCHED-CHAIN AMINO ACID TRANSPORT PROTEIN BRAE"/>
    <property type="match status" value="1"/>
</dbReference>
<organism evidence="7 8">
    <name type="scientific">Rhizobium fredii</name>
    <name type="common">Sinorhizobium fredii</name>
    <dbReference type="NCBI Taxonomy" id="380"/>
    <lineage>
        <taxon>Bacteria</taxon>
        <taxon>Pseudomonadati</taxon>
        <taxon>Pseudomonadota</taxon>
        <taxon>Alphaproteobacteria</taxon>
        <taxon>Hyphomicrobiales</taxon>
        <taxon>Rhizobiaceae</taxon>
        <taxon>Sinorhizobium/Ensifer group</taxon>
        <taxon>Sinorhizobium</taxon>
    </lineage>
</organism>
<feature type="transmembrane region" description="Helical" evidence="6">
    <location>
        <begin position="6"/>
        <end position="26"/>
    </location>
</feature>
<name>A0A2L0HBM2_RHIFR</name>
<dbReference type="PANTHER" id="PTHR30482">
    <property type="entry name" value="HIGH-AFFINITY BRANCHED-CHAIN AMINO ACID TRANSPORT SYSTEM PERMEASE"/>
    <property type="match status" value="1"/>
</dbReference>
<dbReference type="AlphaFoldDB" id="A0A2L0HBM2"/>
<feature type="transmembrane region" description="Helical" evidence="6">
    <location>
        <begin position="128"/>
        <end position="145"/>
    </location>
</feature>
<evidence type="ECO:0000256" key="3">
    <source>
        <dbReference type="ARBA" id="ARBA00022692"/>
    </source>
</evidence>
<keyword evidence="3 6" id="KW-0812">Transmembrane</keyword>
<accession>A0A2L0HBM2</accession>
<proteinExistence type="predicted"/>
<dbReference type="RefSeq" id="WP_104840443.1">
    <property type="nucleotide sequence ID" value="NZ_CP024309.1"/>
</dbReference>
<evidence type="ECO:0000313" key="7">
    <source>
        <dbReference type="EMBL" id="AUX78797.1"/>
    </source>
</evidence>
<comment type="subcellular location">
    <subcellularLocation>
        <location evidence="1">Cell membrane</location>
        <topology evidence="1">Multi-pass membrane protein</topology>
    </subcellularLocation>
</comment>
<dbReference type="GO" id="GO:0015658">
    <property type="term" value="F:branched-chain amino acid transmembrane transporter activity"/>
    <property type="evidence" value="ECO:0007669"/>
    <property type="project" value="InterPro"/>
</dbReference>
<keyword evidence="5 6" id="KW-0472">Membrane</keyword>
<keyword evidence="4 6" id="KW-1133">Transmembrane helix</keyword>
<evidence type="ECO:0000256" key="6">
    <source>
        <dbReference type="SAM" id="Phobius"/>
    </source>
</evidence>
<evidence type="ECO:0000256" key="4">
    <source>
        <dbReference type="ARBA" id="ARBA00022989"/>
    </source>
</evidence>
<feature type="transmembrane region" description="Helical" evidence="6">
    <location>
        <begin position="249"/>
        <end position="278"/>
    </location>
</feature>
<feature type="transmembrane region" description="Helical" evidence="6">
    <location>
        <begin position="217"/>
        <end position="237"/>
    </location>
</feature>